<dbReference type="InterPro" id="IPR050275">
    <property type="entry name" value="PGM_Phosphatase"/>
</dbReference>
<dbReference type="GO" id="GO:0005737">
    <property type="term" value="C:cytoplasm"/>
    <property type="evidence" value="ECO:0007669"/>
    <property type="project" value="TreeGrafter"/>
</dbReference>
<dbReference type="GO" id="GO:0016791">
    <property type="term" value="F:phosphatase activity"/>
    <property type="evidence" value="ECO:0007669"/>
    <property type="project" value="TreeGrafter"/>
</dbReference>
<dbReference type="Proteomes" id="UP000612585">
    <property type="component" value="Unassembled WGS sequence"/>
</dbReference>
<dbReference type="InterPro" id="IPR001345">
    <property type="entry name" value="PG/BPGM_mutase_AS"/>
</dbReference>
<gene>
    <name evidence="3" type="ORF">Vau01_051960</name>
</gene>
<dbReference type="SMART" id="SM00855">
    <property type="entry name" value="PGAM"/>
    <property type="match status" value="1"/>
</dbReference>
<feature type="binding site" evidence="2">
    <location>
        <position position="60"/>
    </location>
    <ligand>
        <name>substrate</name>
    </ligand>
</feature>
<dbReference type="Gene3D" id="3.40.50.1240">
    <property type="entry name" value="Phosphoglycerate mutase-like"/>
    <property type="match status" value="1"/>
</dbReference>
<protein>
    <submittedName>
        <fullName evidence="3">Phosphoglycerate mutase</fullName>
    </submittedName>
</protein>
<proteinExistence type="predicted"/>
<dbReference type="SUPFAM" id="SSF53254">
    <property type="entry name" value="Phosphoglycerate mutase-like"/>
    <property type="match status" value="1"/>
</dbReference>
<dbReference type="RefSeq" id="WP_203997237.1">
    <property type="nucleotide sequence ID" value="NZ_BOPG01000033.1"/>
</dbReference>
<reference evidence="3" key="1">
    <citation type="submission" date="2021-01" db="EMBL/GenBank/DDBJ databases">
        <title>Whole genome shotgun sequence of Virgisporangium aurantiacum NBRC 16421.</title>
        <authorList>
            <person name="Komaki H."/>
            <person name="Tamura T."/>
        </authorList>
    </citation>
    <scope>NUCLEOTIDE SEQUENCE</scope>
    <source>
        <strain evidence="3">NBRC 16421</strain>
    </source>
</reference>
<dbReference type="PANTHER" id="PTHR48100">
    <property type="entry name" value="BROAD-SPECIFICITY PHOSPHATASE YOR283W-RELATED"/>
    <property type="match status" value="1"/>
</dbReference>
<evidence type="ECO:0000256" key="2">
    <source>
        <dbReference type="PIRSR" id="PIRSR613078-2"/>
    </source>
</evidence>
<accession>A0A8J3ZA02</accession>
<dbReference type="AlphaFoldDB" id="A0A8J3ZA02"/>
<evidence type="ECO:0000313" key="4">
    <source>
        <dbReference type="Proteomes" id="UP000612585"/>
    </source>
</evidence>
<evidence type="ECO:0000256" key="1">
    <source>
        <dbReference type="PIRSR" id="PIRSR613078-1"/>
    </source>
</evidence>
<dbReference type="Pfam" id="PF00300">
    <property type="entry name" value="His_Phos_1"/>
    <property type="match status" value="1"/>
</dbReference>
<dbReference type="InterPro" id="IPR029033">
    <property type="entry name" value="His_PPase_superfam"/>
</dbReference>
<organism evidence="3 4">
    <name type="scientific">Virgisporangium aurantiacum</name>
    <dbReference type="NCBI Taxonomy" id="175570"/>
    <lineage>
        <taxon>Bacteria</taxon>
        <taxon>Bacillati</taxon>
        <taxon>Actinomycetota</taxon>
        <taxon>Actinomycetes</taxon>
        <taxon>Micromonosporales</taxon>
        <taxon>Micromonosporaceae</taxon>
        <taxon>Virgisporangium</taxon>
    </lineage>
</organism>
<name>A0A8J3ZA02_9ACTN</name>
<feature type="binding site" evidence="2">
    <location>
        <begin position="10"/>
        <end position="17"/>
    </location>
    <ligand>
        <name>substrate</name>
    </ligand>
</feature>
<dbReference type="InterPro" id="IPR013078">
    <property type="entry name" value="His_Pase_superF_clade-1"/>
</dbReference>
<comment type="caution">
    <text evidence="3">The sequence shown here is derived from an EMBL/GenBank/DDBJ whole genome shotgun (WGS) entry which is preliminary data.</text>
</comment>
<dbReference type="PROSITE" id="PS00175">
    <property type="entry name" value="PG_MUTASE"/>
    <property type="match status" value="1"/>
</dbReference>
<sequence>MTSTRLVLWRHGQTAWNAEGRIQGQHDAKLDDTGRAQAKVAARELALRKPDLIVSSDLSRCSDTAAELAALTGLTPTYDVRLRERGFGDWQTLTRAEVRERWPEAFARWVNGEPIDDADVESTESVGERVAAALIEIVEAHPGRTAVVTTHGGAVRHVIEALLKWPHGVVYSVAPLYNCHWSELRHHPSRGWRLHSHNVGVGAAEPGPAR</sequence>
<dbReference type="PANTHER" id="PTHR48100:SF62">
    <property type="entry name" value="GLUCOSYL-3-PHOSPHOGLYCERATE PHOSPHATASE"/>
    <property type="match status" value="1"/>
</dbReference>
<feature type="active site" description="Proton donor/acceptor" evidence="1">
    <location>
        <position position="84"/>
    </location>
</feature>
<evidence type="ECO:0000313" key="3">
    <source>
        <dbReference type="EMBL" id="GIJ57680.1"/>
    </source>
</evidence>
<dbReference type="CDD" id="cd07067">
    <property type="entry name" value="HP_PGM_like"/>
    <property type="match status" value="1"/>
</dbReference>
<dbReference type="EMBL" id="BOPG01000033">
    <property type="protein sequence ID" value="GIJ57680.1"/>
    <property type="molecule type" value="Genomic_DNA"/>
</dbReference>
<keyword evidence="4" id="KW-1185">Reference proteome</keyword>
<feature type="active site" description="Tele-phosphohistidine intermediate" evidence="1">
    <location>
        <position position="11"/>
    </location>
</feature>